<feature type="domain" description="AB hydrolase-1" evidence="1">
    <location>
        <begin position="27"/>
        <end position="135"/>
    </location>
</feature>
<keyword evidence="2" id="KW-0378">Hydrolase</keyword>
<name>A0A846HNJ7_9CYAN</name>
<dbReference type="EMBL" id="JTCM02000160">
    <property type="protein sequence ID" value="NEU77181.1"/>
    <property type="molecule type" value="Genomic_DNA"/>
</dbReference>
<comment type="caution">
    <text evidence="2">The sequence shown here is derived from an EMBL/GenBank/DDBJ whole genome shotgun (WGS) entry which is preliminary data.</text>
</comment>
<sequence>MSQRIKRAFLDTEDGQILYRIGGEGEPLLLLHMTPRSSDEFRELMPILAAKKLVIAMDLMGLGDSDKPPRVYSVADYAKNAIALLDELGIKKTSIFGSLTGGYIAGEIAAAYPERVEKLILCNVYKFDEEEKDKIFKIYSQGSQIKEDGSHLMERWLARVSYAGTGELNHRCVLDDLKAFNSPVYPGVAVASYCLSAQERFRLIKCPTLILSGEKGLEPLEKAGLAKAENQFWFREAISDSQKVELEGGTLWMINQMPEEVSKVVTDFLEKQ</sequence>
<dbReference type="InterPro" id="IPR050266">
    <property type="entry name" value="AB_hydrolase_sf"/>
</dbReference>
<dbReference type="GO" id="GO:0046464">
    <property type="term" value="P:acylglycerol catabolic process"/>
    <property type="evidence" value="ECO:0007669"/>
    <property type="project" value="TreeGrafter"/>
</dbReference>
<dbReference type="PANTHER" id="PTHR43798">
    <property type="entry name" value="MONOACYLGLYCEROL LIPASE"/>
    <property type="match status" value="1"/>
</dbReference>
<evidence type="ECO:0000259" key="1">
    <source>
        <dbReference type="Pfam" id="PF00561"/>
    </source>
</evidence>
<organism evidence="2 3">
    <name type="scientific">Hassallia byssoidea VB512170</name>
    <dbReference type="NCBI Taxonomy" id="1304833"/>
    <lineage>
        <taxon>Bacteria</taxon>
        <taxon>Bacillati</taxon>
        <taxon>Cyanobacteriota</taxon>
        <taxon>Cyanophyceae</taxon>
        <taxon>Nostocales</taxon>
        <taxon>Tolypothrichaceae</taxon>
        <taxon>Hassallia</taxon>
    </lineage>
</organism>
<dbReference type="RefSeq" id="WP_039741089.1">
    <property type="nucleotide sequence ID" value="NZ_JTCM02000160.1"/>
</dbReference>
<dbReference type="InterPro" id="IPR000073">
    <property type="entry name" value="AB_hydrolase_1"/>
</dbReference>
<reference evidence="2 3" key="1">
    <citation type="journal article" date="2015" name="Genome Announc.">
        <title>Draft Genome Sequence of Cyanobacterium Hassallia byssoidea Strain VB512170, Isolated from Monuments in India.</title>
        <authorList>
            <person name="Singh D."/>
            <person name="Chandrababunaidu M.M."/>
            <person name="Panda A."/>
            <person name="Sen D."/>
            <person name="Bhattacharyya S."/>
            <person name="Adhikary S.P."/>
            <person name="Tripathy S."/>
        </authorList>
    </citation>
    <scope>NUCLEOTIDE SEQUENCE [LARGE SCALE GENOMIC DNA]</scope>
    <source>
        <strain evidence="2 3">VB512170</strain>
    </source>
</reference>
<proteinExistence type="predicted"/>
<dbReference type="Proteomes" id="UP000031549">
    <property type="component" value="Unassembled WGS sequence"/>
</dbReference>
<protein>
    <submittedName>
        <fullName evidence="2">Alpha/beta hydrolase</fullName>
    </submittedName>
</protein>
<evidence type="ECO:0000313" key="2">
    <source>
        <dbReference type="EMBL" id="NEU77181.1"/>
    </source>
</evidence>
<evidence type="ECO:0000313" key="3">
    <source>
        <dbReference type="Proteomes" id="UP000031549"/>
    </source>
</evidence>
<dbReference type="Pfam" id="PF00561">
    <property type="entry name" value="Abhydrolase_1"/>
    <property type="match status" value="1"/>
</dbReference>
<dbReference type="PRINTS" id="PR00111">
    <property type="entry name" value="ABHYDROLASE"/>
</dbReference>
<dbReference type="SUPFAM" id="SSF53474">
    <property type="entry name" value="alpha/beta-Hydrolases"/>
    <property type="match status" value="1"/>
</dbReference>
<dbReference type="GO" id="GO:0047372">
    <property type="term" value="F:monoacylglycerol lipase activity"/>
    <property type="evidence" value="ECO:0007669"/>
    <property type="project" value="TreeGrafter"/>
</dbReference>
<dbReference type="InterPro" id="IPR029058">
    <property type="entry name" value="AB_hydrolase_fold"/>
</dbReference>
<dbReference type="AlphaFoldDB" id="A0A846HNJ7"/>
<dbReference type="GO" id="GO:0016020">
    <property type="term" value="C:membrane"/>
    <property type="evidence" value="ECO:0007669"/>
    <property type="project" value="TreeGrafter"/>
</dbReference>
<dbReference type="Gene3D" id="3.40.50.1820">
    <property type="entry name" value="alpha/beta hydrolase"/>
    <property type="match status" value="1"/>
</dbReference>
<dbReference type="PANTHER" id="PTHR43798:SF33">
    <property type="entry name" value="HYDROLASE, PUTATIVE (AFU_ORTHOLOGUE AFUA_2G14860)-RELATED"/>
    <property type="match status" value="1"/>
</dbReference>
<keyword evidence="3" id="KW-1185">Reference proteome</keyword>
<accession>A0A846HNJ7</accession>
<gene>
    <name evidence="2" type="ORF">PI95_032965</name>
</gene>